<reference evidence="2" key="1">
    <citation type="submission" date="2021-02" db="EMBL/GenBank/DDBJ databases">
        <authorList>
            <person name="Nowell W R."/>
        </authorList>
    </citation>
    <scope>NUCLEOTIDE SEQUENCE</scope>
</reference>
<keyword evidence="4" id="KW-1185">Reference proteome</keyword>
<keyword evidence="1" id="KW-0732">Signal</keyword>
<dbReference type="AlphaFoldDB" id="A0A814BHR2"/>
<evidence type="ECO:0000313" key="4">
    <source>
        <dbReference type="Proteomes" id="UP000663832"/>
    </source>
</evidence>
<dbReference type="Proteomes" id="UP000663877">
    <property type="component" value="Unassembled WGS sequence"/>
</dbReference>
<sequence length="285" mass="31793">MRYSLCIVFLLIGVSHSLFGPIGQVISNAGKPINSITNEVSNSVNAATNEVSNTVNSATNHINHISQAVDKFLKDLQAHISNLIRDILMKANELQSAADSLWDNVFSPVFDMLTTGGQSLLSDKFGAIFSIIGRPIGVPENALSEKYVQLLARLKSNIHHLYEQLFLMEKEALVALGNGDHNVEERIRAFYDKIDAIHKQINEWALETKNELELHAQIVGGDWVNILNQYSQNIDLSVKTIGTLFQQLTHTLMKNILEVVLTVVPNAINIIQNLKEQDLLSFFHL</sequence>
<name>A0A814BHR2_9BILA</name>
<dbReference type="OrthoDB" id="9984617at2759"/>
<dbReference type="Gene3D" id="1.20.120.20">
    <property type="entry name" value="Apolipoprotein"/>
    <property type="match status" value="1"/>
</dbReference>
<evidence type="ECO:0000313" key="5">
    <source>
        <dbReference type="Proteomes" id="UP000663877"/>
    </source>
</evidence>
<organism evidence="2 5">
    <name type="scientific">Adineta steineri</name>
    <dbReference type="NCBI Taxonomy" id="433720"/>
    <lineage>
        <taxon>Eukaryota</taxon>
        <taxon>Metazoa</taxon>
        <taxon>Spiralia</taxon>
        <taxon>Gnathifera</taxon>
        <taxon>Rotifera</taxon>
        <taxon>Eurotatoria</taxon>
        <taxon>Bdelloidea</taxon>
        <taxon>Adinetida</taxon>
        <taxon>Adinetidae</taxon>
        <taxon>Adineta</taxon>
    </lineage>
</organism>
<dbReference type="Proteomes" id="UP000663832">
    <property type="component" value="Unassembled WGS sequence"/>
</dbReference>
<protein>
    <submittedName>
        <fullName evidence="2">Uncharacterized protein</fullName>
    </submittedName>
</protein>
<evidence type="ECO:0000313" key="3">
    <source>
        <dbReference type="EMBL" id="CAF1137579.1"/>
    </source>
</evidence>
<gene>
    <name evidence="2" type="ORF">BJG266_LOCUS11851</name>
    <name evidence="3" type="ORF">QVE165_LOCUS22291</name>
</gene>
<evidence type="ECO:0000256" key="1">
    <source>
        <dbReference type="SAM" id="SignalP"/>
    </source>
</evidence>
<proteinExistence type="predicted"/>
<dbReference type="EMBL" id="CAJNOM010000146">
    <property type="protein sequence ID" value="CAF1137579.1"/>
    <property type="molecule type" value="Genomic_DNA"/>
</dbReference>
<comment type="caution">
    <text evidence="2">The sequence shown here is derived from an EMBL/GenBank/DDBJ whole genome shotgun (WGS) entry which is preliminary data.</text>
</comment>
<feature type="signal peptide" evidence="1">
    <location>
        <begin position="1"/>
        <end position="17"/>
    </location>
</feature>
<dbReference type="EMBL" id="CAJNOI010000044">
    <property type="protein sequence ID" value="CAF0926799.1"/>
    <property type="molecule type" value="Genomic_DNA"/>
</dbReference>
<feature type="chain" id="PRO_5036409854" evidence="1">
    <location>
        <begin position="18"/>
        <end position="285"/>
    </location>
</feature>
<evidence type="ECO:0000313" key="2">
    <source>
        <dbReference type="EMBL" id="CAF0926799.1"/>
    </source>
</evidence>
<accession>A0A814BHR2</accession>